<dbReference type="SUPFAM" id="SSF52540">
    <property type="entry name" value="P-loop containing nucleoside triphosphate hydrolases"/>
    <property type="match status" value="1"/>
</dbReference>
<keyword evidence="7" id="KW-0479">Metal-binding</keyword>
<feature type="binding site" evidence="7">
    <location>
        <position position="15"/>
    </location>
    <ligand>
        <name>Mg(2+)</name>
        <dbReference type="ChEBI" id="CHEBI:18420"/>
    </ligand>
</feature>
<evidence type="ECO:0000256" key="3">
    <source>
        <dbReference type="ARBA" id="ARBA00022741"/>
    </source>
</evidence>
<evidence type="ECO:0000313" key="8">
    <source>
        <dbReference type="EMBL" id="HIR40016.1"/>
    </source>
</evidence>
<comment type="similarity">
    <text evidence="7">Belongs to the shikimate kinase family.</text>
</comment>
<proteinExistence type="inferred from homology"/>
<protein>
    <recommendedName>
        <fullName evidence="7">Shikimate kinase</fullName>
        <shortName evidence="7">SK</shortName>
        <ecNumber evidence="7">2.7.1.71</ecNumber>
    </recommendedName>
</protein>
<feature type="binding site" evidence="7">
    <location>
        <begin position="11"/>
        <end position="16"/>
    </location>
    <ligand>
        <name>ATP</name>
        <dbReference type="ChEBI" id="CHEBI:30616"/>
    </ligand>
</feature>
<comment type="pathway">
    <text evidence="7">Metabolic intermediate biosynthesis; chorismate biosynthesis; chorismate from D-erythrose 4-phosphate and phosphoenolpyruvate: step 5/7.</text>
</comment>
<dbReference type="GO" id="GO:0004765">
    <property type="term" value="F:shikimate kinase activity"/>
    <property type="evidence" value="ECO:0007669"/>
    <property type="project" value="UniProtKB-UniRule"/>
</dbReference>
<feature type="binding site" evidence="7">
    <location>
        <position position="33"/>
    </location>
    <ligand>
        <name>substrate</name>
    </ligand>
</feature>
<dbReference type="PANTHER" id="PTHR21087">
    <property type="entry name" value="SHIKIMATE KINASE"/>
    <property type="match status" value="1"/>
</dbReference>
<dbReference type="InterPro" id="IPR027417">
    <property type="entry name" value="P-loop_NTPase"/>
</dbReference>
<accession>A0A9D1AIY0</accession>
<sequence>MENIILIGMPASGKSTAGVLLAKKLGYGFIDTDLLIQKREGSLLCDILSARGIEGFIFVEEAVNAEVTADRCVIATGGSVVYGAKAMQNLKSLGKVIYLKVGLSSLENRLRNEDIFARGVVMRKRGETLAELLDERAPLYEKYADLTIDCDKLNLDQTVNAIITAVKNCQYR</sequence>
<evidence type="ECO:0000256" key="1">
    <source>
        <dbReference type="ARBA" id="ARBA00022605"/>
    </source>
</evidence>
<dbReference type="Pfam" id="PF01202">
    <property type="entry name" value="SKI"/>
    <property type="match status" value="1"/>
</dbReference>
<comment type="caution">
    <text evidence="8">The sequence shown here is derived from an EMBL/GenBank/DDBJ whole genome shotgun (WGS) entry which is preliminary data.</text>
</comment>
<evidence type="ECO:0000256" key="5">
    <source>
        <dbReference type="ARBA" id="ARBA00022840"/>
    </source>
</evidence>
<dbReference type="GO" id="GO:0008652">
    <property type="term" value="P:amino acid biosynthetic process"/>
    <property type="evidence" value="ECO:0007669"/>
    <property type="project" value="UniProtKB-KW"/>
</dbReference>
<evidence type="ECO:0000256" key="4">
    <source>
        <dbReference type="ARBA" id="ARBA00022777"/>
    </source>
</evidence>
<comment type="catalytic activity">
    <reaction evidence="7">
        <text>shikimate + ATP = 3-phosphoshikimate + ADP + H(+)</text>
        <dbReference type="Rhea" id="RHEA:13121"/>
        <dbReference type="ChEBI" id="CHEBI:15378"/>
        <dbReference type="ChEBI" id="CHEBI:30616"/>
        <dbReference type="ChEBI" id="CHEBI:36208"/>
        <dbReference type="ChEBI" id="CHEBI:145989"/>
        <dbReference type="ChEBI" id="CHEBI:456216"/>
        <dbReference type="EC" id="2.7.1.71"/>
    </reaction>
</comment>
<comment type="caution">
    <text evidence="7">Lacks conserved residue(s) required for the propagation of feature annotation.</text>
</comment>
<gene>
    <name evidence="7" type="primary">aroK</name>
    <name evidence="8" type="ORF">IAB90_06525</name>
</gene>
<dbReference type="CDD" id="cd00464">
    <property type="entry name" value="SK"/>
    <property type="match status" value="1"/>
</dbReference>
<dbReference type="GO" id="GO:0009073">
    <property type="term" value="P:aromatic amino acid family biosynthetic process"/>
    <property type="evidence" value="ECO:0007669"/>
    <property type="project" value="UniProtKB-KW"/>
</dbReference>
<name>A0A9D1AIY0_9FIRM</name>
<feature type="binding site" evidence="7">
    <location>
        <position position="78"/>
    </location>
    <ligand>
        <name>substrate</name>
    </ligand>
</feature>
<evidence type="ECO:0000256" key="2">
    <source>
        <dbReference type="ARBA" id="ARBA00022679"/>
    </source>
</evidence>
<dbReference type="AlphaFoldDB" id="A0A9D1AIY0"/>
<evidence type="ECO:0000313" key="9">
    <source>
        <dbReference type="Proteomes" id="UP000824179"/>
    </source>
</evidence>
<dbReference type="InterPro" id="IPR000623">
    <property type="entry name" value="Shikimate_kinase/TSH1"/>
</dbReference>
<reference evidence="8" key="2">
    <citation type="journal article" date="2021" name="PeerJ">
        <title>Extensive microbial diversity within the chicken gut microbiome revealed by metagenomics and culture.</title>
        <authorList>
            <person name="Gilroy R."/>
            <person name="Ravi A."/>
            <person name="Getino M."/>
            <person name="Pursley I."/>
            <person name="Horton D.L."/>
            <person name="Alikhan N.F."/>
            <person name="Baker D."/>
            <person name="Gharbi K."/>
            <person name="Hall N."/>
            <person name="Watson M."/>
            <person name="Adriaenssens E.M."/>
            <person name="Foster-Nyarko E."/>
            <person name="Jarju S."/>
            <person name="Secka A."/>
            <person name="Antonio M."/>
            <person name="Oren A."/>
            <person name="Chaudhuri R.R."/>
            <person name="La Ragione R."/>
            <person name="Hildebrand F."/>
            <person name="Pallen M.J."/>
        </authorList>
    </citation>
    <scope>NUCLEOTIDE SEQUENCE</scope>
    <source>
        <strain evidence="8">ChiW25-3613</strain>
    </source>
</reference>
<keyword evidence="7" id="KW-0963">Cytoplasm</keyword>
<evidence type="ECO:0000256" key="7">
    <source>
        <dbReference type="HAMAP-Rule" id="MF_00109"/>
    </source>
</evidence>
<dbReference type="PRINTS" id="PR01100">
    <property type="entry name" value="SHIKIMTKNASE"/>
</dbReference>
<dbReference type="Gene3D" id="3.40.50.300">
    <property type="entry name" value="P-loop containing nucleotide triphosphate hydrolases"/>
    <property type="match status" value="1"/>
</dbReference>
<dbReference type="GO" id="GO:0000287">
    <property type="term" value="F:magnesium ion binding"/>
    <property type="evidence" value="ECO:0007669"/>
    <property type="project" value="UniProtKB-UniRule"/>
</dbReference>
<comment type="cofactor">
    <cofactor evidence="7">
        <name>Mg(2+)</name>
        <dbReference type="ChEBI" id="CHEBI:18420"/>
    </cofactor>
    <text evidence="7">Binds 1 Mg(2+) ion per subunit.</text>
</comment>
<dbReference type="EC" id="2.7.1.71" evidence="7"/>
<keyword evidence="6 7" id="KW-0057">Aromatic amino acid biosynthesis</keyword>
<dbReference type="EMBL" id="DVHB01000113">
    <property type="protein sequence ID" value="HIR40016.1"/>
    <property type="molecule type" value="Genomic_DNA"/>
</dbReference>
<dbReference type="GO" id="GO:0005524">
    <property type="term" value="F:ATP binding"/>
    <property type="evidence" value="ECO:0007669"/>
    <property type="project" value="UniProtKB-UniRule"/>
</dbReference>
<reference evidence="8" key="1">
    <citation type="submission" date="2020-10" db="EMBL/GenBank/DDBJ databases">
        <authorList>
            <person name="Gilroy R."/>
        </authorList>
    </citation>
    <scope>NUCLEOTIDE SEQUENCE</scope>
    <source>
        <strain evidence="8">ChiW25-3613</strain>
    </source>
</reference>
<dbReference type="GO" id="GO:0009423">
    <property type="term" value="P:chorismate biosynthetic process"/>
    <property type="evidence" value="ECO:0007669"/>
    <property type="project" value="UniProtKB-UniRule"/>
</dbReference>
<dbReference type="Proteomes" id="UP000824179">
    <property type="component" value="Unassembled WGS sequence"/>
</dbReference>
<feature type="binding site" evidence="7">
    <location>
        <position position="136"/>
    </location>
    <ligand>
        <name>substrate</name>
    </ligand>
</feature>
<dbReference type="PANTHER" id="PTHR21087:SF16">
    <property type="entry name" value="SHIKIMATE KINASE 1, CHLOROPLASTIC"/>
    <property type="match status" value="1"/>
</dbReference>
<dbReference type="HAMAP" id="MF_00109">
    <property type="entry name" value="Shikimate_kinase"/>
    <property type="match status" value="1"/>
</dbReference>
<comment type="function">
    <text evidence="7">Catalyzes the specific phosphorylation of the 3-hydroxyl group of shikimic acid using ATP as a cosubstrate.</text>
</comment>
<keyword evidence="7" id="KW-0460">Magnesium</keyword>
<evidence type="ECO:0000256" key="6">
    <source>
        <dbReference type="ARBA" id="ARBA00023141"/>
    </source>
</evidence>
<feature type="binding site" evidence="7">
    <location>
        <position position="118"/>
    </location>
    <ligand>
        <name>ATP</name>
        <dbReference type="ChEBI" id="CHEBI:30616"/>
    </ligand>
</feature>
<comment type="subunit">
    <text evidence="7">Monomer.</text>
</comment>
<keyword evidence="2 7" id="KW-0808">Transferase</keyword>
<organism evidence="8 9">
    <name type="scientific">Candidatus Coproplasma stercoripullorum</name>
    <dbReference type="NCBI Taxonomy" id="2840751"/>
    <lineage>
        <taxon>Bacteria</taxon>
        <taxon>Bacillati</taxon>
        <taxon>Bacillota</taxon>
        <taxon>Clostridia</taxon>
        <taxon>Eubacteriales</taxon>
        <taxon>Candidatus Coproplasma</taxon>
    </lineage>
</organism>
<keyword evidence="5 7" id="KW-0067">ATP-binding</keyword>
<keyword evidence="4 7" id="KW-0418">Kinase</keyword>
<comment type="subcellular location">
    <subcellularLocation>
        <location evidence="7">Cytoplasm</location>
    </subcellularLocation>
</comment>
<dbReference type="InterPro" id="IPR031322">
    <property type="entry name" value="Shikimate/glucono_kinase"/>
</dbReference>
<keyword evidence="1 7" id="KW-0028">Amino-acid biosynthesis</keyword>
<keyword evidence="3 7" id="KW-0547">Nucleotide-binding</keyword>
<dbReference type="GO" id="GO:0005829">
    <property type="term" value="C:cytosol"/>
    <property type="evidence" value="ECO:0007669"/>
    <property type="project" value="TreeGrafter"/>
</dbReference>